<evidence type="ECO:0000313" key="7">
    <source>
        <dbReference type="Proteomes" id="UP000092884"/>
    </source>
</evidence>
<dbReference type="EMBL" id="CP016503">
    <property type="protein sequence ID" value="ANV97435.1"/>
    <property type="molecule type" value="Genomic_DNA"/>
</dbReference>
<keyword evidence="2 4" id="KW-0479">Metal-binding</keyword>
<evidence type="ECO:0000256" key="1">
    <source>
        <dbReference type="ARBA" id="ARBA00022617"/>
    </source>
</evidence>
<keyword evidence="7" id="KW-1185">Reference proteome</keyword>
<evidence type="ECO:0000313" key="6">
    <source>
        <dbReference type="EMBL" id="ANV97435.1"/>
    </source>
</evidence>
<protein>
    <recommendedName>
        <fullName evidence="5">Cytochrome c domain-containing protein</fullName>
    </recommendedName>
</protein>
<dbReference type="GO" id="GO:0046872">
    <property type="term" value="F:metal ion binding"/>
    <property type="evidence" value="ECO:0007669"/>
    <property type="project" value="UniProtKB-KW"/>
</dbReference>
<evidence type="ECO:0000256" key="3">
    <source>
        <dbReference type="ARBA" id="ARBA00023004"/>
    </source>
</evidence>
<dbReference type="AlphaFoldDB" id="A0A1B1U415"/>
<evidence type="ECO:0000256" key="4">
    <source>
        <dbReference type="PROSITE-ProRule" id="PRU00433"/>
    </source>
</evidence>
<dbReference type="GO" id="GO:0020037">
    <property type="term" value="F:heme binding"/>
    <property type="evidence" value="ECO:0007669"/>
    <property type="project" value="InterPro"/>
</dbReference>
<keyword evidence="1 4" id="KW-0349">Heme</keyword>
<dbReference type="RefSeq" id="WP_066338427.1">
    <property type="nucleotide sequence ID" value="NZ_CP016503.1"/>
</dbReference>
<dbReference type="GO" id="GO:0009055">
    <property type="term" value="F:electron transfer activity"/>
    <property type="evidence" value="ECO:0007669"/>
    <property type="project" value="InterPro"/>
</dbReference>
<gene>
    <name evidence="6" type="ORF">BBW65_00775</name>
</gene>
<dbReference type="InterPro" id="IPR036909">
    <property type="entry name" value="Cyt_c-like_dom_sf"/>
</dbReference>
<dbReference type="OrthoDB" id="5328547at2"/>
<accession>A0A1B1U415</accession>
<feature type="domain" description="Cytochrome c" evidence="5">
    <location>
        <begin position="27"/>
        <end position="114"/>
    </location>
</feature>
<organism evidence="6 7">
    <name type="scientific">Helicobacter enhydrae</name>
    <dbReference type="NCBI Taxonomy" id="222136"/>
    <lineage>
        <taxon>Bacteria</taxon>
        <taxon>Pseudomonadati</taxon>
        <taxon>Campylobacterota</taxon>
        <taxon>Epsilonproteobacteria</taxon>
        <taxon>Campylobacterales</taxon>
        <taxon>Helicobacteraceae</taxon>
        <taxon>Helicobacter</taxon>
    </lineage>
</organism>
<name>A0A1B1U415_9HELI</name>
<dbReference type="InterPro" id="IPR009056">
    <property type="entry name" value="Cyt_c-like_dom"/>
</dbReference>
<evidence type="ECO:0000256" key="2">
    <source>
        <dbReference type="ARBA" id="ARBA00022723"/>
    </source>
</evidence>
<evidence type="ECO:0000259" key="5">
    <source>
        <dbReference type="PROSITE" id="PS51007"/>
    </source>
</evidence>
<reference evidence="7" key="1">
    <citation type="submission" date="2016-07" db="EMBL/GenBank/DDBJ databases">
        <authorList>
            <person name="Florea S."/>
            <person name="Webb J.S."/>
            <person name="Jaromczyk J."/>
            <person name="Schardl C.L."/>
        </authorList>
    </citation>
    <scope>NUCLEOTIDE SEQUENCE [LARGE SCALE GENOMIC DNA]</scope>
    <source>
        <strain evidence="7">MIT 01-6242</strain>
    </source>
</reference>
<dbReference type="STRING" id="222136.BBW65_00775"/>
<proteinExistence type="predicted"/>
<dbReference type="KEGG" id="het:BBW65_00775"/>
<dbReference type="PROSITE" id="PS51007">
    <property type="entry name" value="CYTC"/>
    <property type="match status" value="1"/>
</dbReference>
<dbReference type="Proteomes" id="UP000092884">
    <property type="component" value="Chromosome"/>
</dbReference>
<sequence length="121" mass="13881">MKQKLLLLSLLIVAPLLSQDERGDFIDELEYGKRLYENPRGISCIKCHGSQGEGKIIATYKHNGRQKELKAPKITEIDFKKFKKAINESEGIMPKYYLTDKEISAIYHYLNPKTTPNPQTP</sequence>
<dbReference type="Gene3D" id="1.10.760.10">
    <property type="entry name" value="Cytochrome c-like domain"/>
    <property type="match status" value="1"/>
</dbReference>
<dbReference type="SUPFAM" id="SSF46626">
    <property type="entry name" value="Cytochrome c"/>
    <property type="match status" value="1"/>
</dbReference>
<dbReference type="Pfam" id="PF00034">
    <property type="entry name" value="Cytochrom_C"/>
    <property type="match status" value="1"/>
</dbReference>
<keyword evidence="3 4" id="KW-0408">Iron</keyword>